<evidence type="ECO:0000313" key="5">
    <source>
        <dbReference type="Proteomes" id="UP000321907"/>
    </source>
</evidence>
<dbReference type="PANTHER" id="PTHR15160">
    <property type="entry name" value="VON HIPPEL-LINDAU PROTEIN"/>
    <property type="match status" value="1"/>
</dbReference>
<comment type="caution">
    <text evidence="4">The sequence shown here is derived from an EMBL/GenBank/DDBJ whole genome shotgun (WGS) entry which is preliminary data.</text>
</comment>
<gene>
    <name evidence="4" type="ORF">FUA23_01025</name>
</gene>
<dbReference type="OrthoDB" id="9788698at2"/>
<evidence type="ECO:0008006" key="6">
    <source>
        <dbReference type="Google" id="ProtNLM"/>
    </source>
</evidence>
<evidence type="ECO:0000259" key="3">
    <source>
        <dbReference type="PROSITE" id="PS51658"/>
    </source>
</evidence>
<organism evidence="4 5">
    <name type="scientific">Neolewinella aurantiaca</name>
    <dbReference type="NCBI Taxonomy" id="2602767"/>
    <lineage>
        <taxon>Bacteria</taxon>
        <taxon>Pseudomonadati</taxon>
        <taxon>Bacteroidota</taxon>
        <taxon>Saprospiria</taxon>
        <taxon>Saprospirales</taxon>
        <taxon>Lewinellaceae</taxon>
        <taxon>Neolewinella</taxon>
    </lineage>
</organism>
<feature type="domain" description="BFN" evidence="3">
    <location>
        <begin position="3"/>
        <end position="135"/>
    </location>
</feature>
<dbReference type="InterPro" id="IPR036104">
    <property type="entry name" value="BFN_sf"/>
</dbReference>
<accession>A0A5C7FKC2</accession>
<reference evidence="4 5" key="1">
    <citation type="submission" date="2019-08" db="EMBL/GenBank/DDBJ databases">
        <title>Lewinella sp. strain SSH13 Genome sequencing and assembly.</title>
        <authorList>
            <person name="Kim I."/>
        </authorList>
    </citation>
    <scope>NUCLEOTIDE SEQUENCE [LARGE SCALE GENOMIC DNA]</scope>
    <source>
        <strain evidence="4 5">SSH13</strain>
    </source>
</reference>
<dbReference type="PANTHER" id="PTHR15160:SF1">
    <property type="entry name" value="VON HIPPEL-LINDAU DISEASE TUMOR SUPPRESSOR"/>
    <property type="match status" value="1"/>
</dbReference>
<name>A0A5C7FKC2_9BACT</name>
<dbReference type="Pfam" id="PF02577">
    <property type="entry name" value="BFN_dom"/>
    <property type="match status" value="1"/>
</dbReference>
<dbReference type="PROSITE" id="PS51658">
    <property type="entry name" value="BFN"/>
    <property type="match status" value="1"/>
</dbReference>
<feature type="compositionally biased region" description="Polar residues" evidence="1">
    <location>
        <begin position="152"/>
        <end position="163"/>
    </location>
</feature>
<dbReference type="PROSITE" id="PS50151">
    <property type="entry name" value="UVR"/>
    <property type="match status" value="1"/>
</dbReference>
<dbReference type="GO" id="GO:0004518">
    <property type="term" value="F:nuclease activity"/>
    <property type="evidence" value="ECO:0007669"/>
    <property type="project" value="InterPro"/>
</dbReference>
<feature type="domain" description="UVR" evidence="2">
    <location>
        <begin position="164"/>
        <end position="199"/>
    </location>
</feature>
<dbReference type="InterPro" id="IPR003729">
    <property type="entry name" value="Bi_nuclease_dom"/>
</dbReference>
<proteinExistence type="predicted"/>
<dbReference type="SUPFAM" id="SSF103256">
    <property type="entry name" value="Hypothetical protein TM0160"/>
    <property type="match status" value="1"/>
</dbReference>
<evidence type="ECO:0000256" key="1">
    <source>
        <dbReference type="SAM" id="MobiDB-lite"/>
    </source>
</evidence>
<dbReference type="InterPro" id="IPR001943">
    <property type="entry name" value="UVR_dom"/>
</dbReference>
<sequence length="199" mass="22439">MNKIELRVMAINRSVTNTANYALILGEVRGMRRLPVIIGNAEAQAIAVALEGLVASRPLTHDLFKNTLETLRTELREIIITDLREGIFFARLVLDRDGEIIEVDSRTSDALALATRFECPIYTYNDILESAGIVLEGDDEADHQEEHAMESVSDSSDQGPSLSRMNIKDLNLHLEQMLQDENYEEAARIRDELQRREAS</sequence>
<feature type="region of interest" description="Disordered" evidence="1">
    <location>
        <begin position="140"/>
        <end position="163"/>
    </location>
</feature>
<protein>
    <recommendedName>
        <fullName evidence="6">BFN domain-containing protein</fullName>
    </recommendedName>
</protein>
<dbReference type="Gene3D" id="3.10.690.10">
    <property type="entry name" value="Bifunctional nuclease domain"/>
    <property type="match status" value="1"/>
</dbReference>
<evidence type="ECO:0000259" key="2">
    <source>
        <dbReference type="PROSITE" id="PS50151"/>
    </source>
</evidence>
<dbReference type="RefSeq" id="WP_147928839.1">
    <property type="nucleotide sequence ID" value="NZ_VOXD01000001.1"/>
</dbReference>
<evidence type="ECO:0000313" key="4">
    <source>
        <dbReference type="EMBL" id="TXF91798.1"/>
    </source>
</evidence>
<keyword evidence="5" id="KW-1185">Reference proteome</keyword>
<dbReference type="Proteomes" id="UP000321907">
    <property type="component" value="Unassembled WGS sequence"/>
</dbReference>
<dbReference type="AlphaFoldDB" id="A0A5C7FKC2"/>
<dbReference type="EMBL" id="VOXD01000001">
    <property type="protein sequence ID" value="TXF91798.1"/>
    <property type="molecule type" value="Genomic_DNA"/>
</dbReference>